<dbReference type="EMBL" id="BGPR01211902">
    <property type="protein sequence ID" value="GBN43820.1"/>
    <property type="molecule type" value="Genomic_DNA"/>
</dbReference>
<proteinExistence type="predicted"/>
<dbReference type="Proteomes" id="UP000499080">
    <property type="component" value="Unassembled WGS sequence"/>
</dbReference>
<reference evidence="1 2" key="1">
    <citation type="journal article" date="2019" name="Sci. Rep.">
        <title>Orb-weaving spider Araneus ventricosus genome elucidates the spidroin gene catalogue.</title>
        <authorList>
            <person name="Kono N."/>
            <person name="Nakamura H."/>
            <person name="Ohtoshi R."/>
            <person name="Moran D.A.P."/>
            <person name="Shinohara A."/>
            <person name="Yoshida Y."/>
            <person name="Fujiwara M."/>
            <person name="Mori M."/>
            <person name="Tomita M."/>
            <person name="Arakawa K."/>
        </authorList>
    </citation>
    <scope>NUCLEOTIDE SEQUENCE [LARGE SCALE GENOMIC DNA]</scope>
</reference>
<accession>A0A4Y2NZR8</accession>
<evidence type="ECO:0000313" key="2">
    <source>
        <dbReference type="Proteomes" id="UP000499080"/>
    </source>
</evidence>
<name>A0A4Y2NZR8_ARAVE</name>
<organism evidence="1 2">
    <name type="scientific">Araneus ventricosus</name>
    <name type="common">Orbweaver spider</name>
    <name type="synonym">Epeira ventricosa</name>
    <dbReference type="NCBI Taxonomy" id="182803"/>
    <lineage>
        <taxon>Eukaryota</taxon>
        <taxon>Metazoa</taxon>
        <taxon>Ecdysozoa</taxon>
        <taxon>Arthropoda</taxon>
        <taxon>Chelicerata</taxon>
        <taxon>Arachnida</taxon>
        <taxon>Araneae</taxon>
        <taxon>Araneomorphae</taxon>
        <taxon>Entelegynae</taxon>
        <taxon>Araneoidea</taxon>
        <taxon>Araneidae</taxon>
        <taxon>Araneus</taxon>
    </lineage>
</organism>
<sequence length="165" mass="18093">MPIVLPSVWSIQIPIFFHQKKLFVSIGCSRVWLAGRSSNALFYASAGTEASNSRCKSANSSPLRGTSSSGVTAFTTPRYPSVLSNSIPFPPLEFFAFFFPSRVGEEALHEKLSPLCLLLMDRRKSPRVGRACRPIRRVVHFGPDVSTGRYPSHLAGLLKGITPKA</sequence>
<comment type="caution">
    <text evidence="1">The sequence shown here is derived from an EMBL/GenBank/DDBJ whole genome shotgun (WGS) entry which is preliminary data.</text>
</comment>
<protein>
    <submittedName>
        <fullName evidence="1">Uncharacterized protein</fullName>
    </submittedName>
</protein>
<evidence type="ECO:0000313" key="1">
    <source>
        <dbReference type="EMBL" id="GBN43820.1"/>
    </source>
</evidence>
<keyword evidence="2" id="KW-1185">Reference proteome</keyword>
<dbReference type="AlphaFoldDB" id="A0A4Y2NZR8"/>
<gene>
    <name evidence="1" type="ORF">AVEN_220682_1</name>
</gene>